<keyword evidence="1 3" id="KW-0808">Transferase</keyword>
<dbReference type="SUPFAM" id="SSF53756">
    <property type="entry name" value="UDP-Glycosyltransferase/glycogen phosphorylase"/>
    <property type="match status" value="1"/>
</dbReference>
<organism evidence="3 4">
    <name type="scientific">Sphingomonas gellani</name>
    <dbReference type="NCBI Taxonomy" id="1166340"/>
    <lineage>
        <taxon>Bacteria</taxon>
        <taxon>Pseudomonadati</taxon>
        <taxon>Pseudomonadota</taxon>
        <taxon>Alphaproteobacteria</taxon>
        <taxon>Sphingomonadales</taxon>
        <taxon>Sphingomonadaceae</taxon>
        <taxon>Sphingomonas</taxon>
    </lineage>
</organism>
<accession>A0A1H8AR40</accession>
<protein>
    <submittedName>
        <fullName evidence="3">Glycosyltransferase involved in cell wall bisynthesis</fullName>
    </submittedName>
</protein>
<evidence type="ECO:0000313" key="3">
    <source>
        <dbReference type="EMBL" id="SEM73182.1"/>
    </source>
</evidence>
<reference evidence="4" key="1">
    <citation type="submission" date="2016-10" db="EMBL/GenBank/DDBJ databases">
        <authorList>
            <person name="Varghese N."/>
            <person name="Submissions S."/>
        </authorList>
    </citation>
    <scope>NUCLEOTIDE SEQUENCE [LARGE SCALE GENOMIC DNA]</scope>
    <source>
        <strain evidence="4">S6-262</strain>
    </source>
</reference>
<dbReference type="AlphaFoldDB" id="A0A1H8AR40"/>
<feature type="domain" description="Glycosyltransferase subfamily 4-like N-terminal" evidence="2">
    <location>
        <begin position="46"/>
        <end position="150"/>
    </location>
</feature>
<dbReference type="Proteomes" id="UP000199206">
    <property type="component" value="Unassembled WGS sequence"/>
</dbReference>
<proteinExistence type="predicted"/>
<dbReference type="InterPro" id="IPR028098">
    <property type="entry name" value="Glyco_trans_4-like_N"/>
</dbReference>
<evidence type="ECO:0000313" key="4">
    <source>
        <dbReference type="Proteomes" id="UP000199206"/>
    </source>
</evidence>
<dbReference type="Gene3D" id="3.40.50.2000">
    <property type="entry name" value="Glycogen Phosphorylase B"/>
    <property type="match status" value="2"/>
</dbReference>
<dbReference type="Pfam" id="PF13439">
    <property type="entry name" value="Glyco_transf_4"/>
    <property type="match status" value="1"/>
</dbReference>
<dbReference type="GO" id="GO:0009103">
    <property type="term" value="P:lipopolysaccharide biosynthetic process"/>
    <property type="evidence" value="ECO:0007669"/>
    <property type="project" value="TreeGrafter"/>
</dbReference>
<dbReference type="PANTHER" id="PTHR46401:SF2">
    <property type="entry name" value="GLYCOSYLTRANSFERASE WBBK-RELATED"/>
    <property type="match status" value="1"/>
</dbReference>
<evidence type="ECO:0000259" key="2">
    <source>
        <dbReference type="Pfam" id="PF13439"/>
    </source>
</evidence>
<name>A0A1H8AR40_9SPHN</name>
<gene>
    <name evidence="3" type="ORF">SAMN05192583_1026</name>
</gene>
<dbReference type="OrthoDB" id="118340at2"/>
<sequence length="353" mass="39114">MPQKKVFGLPARRNRRENPYNFLLAEALEKSGWSVVDPSVKQALFGRADIVHVHWPQQYASAKGNAYLYRLPLFVLTLAVQKLRGARVIWTAHNVTSHSSRRPKLEHMLMAYFVRLVDGVIYLSESVKQSAEDVYLPLRRVRSRIVPHGVYGDAYPPSPTFAEARARFGLESSGAIAGVIGDIRPYKGIDRVLANLTRQTPCFEVLIAGALPKDDYGKGILRQINDARQAGWKVHLFDKRLDDAELVAAITACSVIAFPYLTESTSGMAMLAAERGIRIVSPPGGAFDTLQAQLGGRGMTRTSTFDVRDLEEAIAGALSEDPAARVADLRDCNDWRRIAKIVTELYEDAIGHI</sequence>
<dbReference type="GO" id="GO:0016757">
    <property type="term" value="F:glycosyltransferase activity"/>
    <property type="evidence" value="ECO:0007669"/>
    <property type="project" value="UniProtKB-ARBA"/>
</dbReference>
<keyword evidence="4" id="KW-1185">Reference proteome</keyword>
<dbReference type="RefSeq" id="WP_093664396.1">
    <property type="nucleotide sequence ID" value="NZ_FOCF01000002.1"/>
</dbReference>
<dbReference type="STRING" id="1166340.SAMN05192583_1026"/>
<dbReference type="EMBL" id="FOCF01000002">
    <property type="protein sequence ID" value="SEM73182.1"/>
    <property type="molecule type" value="Genomic_DNA"/>
</dbReference>
<evidence type="ECO:0000256" key="1">
    <source>
        <dbReference type="ARBA" id="ARBA00022679"/>
    </source>
</evidence>
<dbReference type="PANTHER" id="PTHR46401">
    <property type="entry name" value="GLYCOSYLTRANSFERASE WBBK-RELATED"/>
    <property type="match status" value="1"/>
</dbReference>